<accession>A0A918LD21</accession>
<keyword evidence="2" id="KW-1185">Reference proteome</keyword>
<dbReference type="AlphaFoldDB" id="A0A918LD21"/>
<sequence length="307" mass="33782">MAGWPDDDTLVEAESRVQAKFRELQVRAWQLDDDLSFAVFPGLRTCLAFDPEDIRREFEAIQITARRLGDSEEAELLFSRIENNTLDGWNGEAAIAFLDRVTAIHRAASVQREHILAALASRAAVYQIAVDARRNHLELARATVSAIDIALGEMSERAAKGAVSVLADLGKDLANLDPTKLLGSGISMLISVTKGTVDMLIGGSEYEQIVDTFVIESRKLADGLSSDLLAVRQKMQDDHYNLSTEVAESVLQQPLPAAADVDSPDFSYSAFWHDGREPVQFEDKVAAEQAEMKAEESTIHRRLKGAL</sequence>
<dbReference type="EMBL" id="BMRB01000002">
    <property type="protein sequence ID" value="GGS33346.1"/>
    <property type="molecule type" value="Genomic_DNA"/>
</dbReference>
<gene>
    <name evidence="1" type="ORF">GCM10010171_29390</name>
</gene>
<proteinExistence type="predicted"/>
<dbReference type="Proteomes" id="UP000660680">
    <property type="component" value="Unassembled WGS sequence"/>
</dbReference>
<reference evidence="1" key="1">
    <citation type="journal article" date="2014" name="Int. J. Syst. Evol. Microbiol.">
        <title>Complete genome sequence of Corynebacterium casei LMG S-19264T (=DSM 44701T), isolated from a smear-ripened cheese.</title>
        <authorList>
            <consortium name="US DOE Joint Genome Institute (JGI-PGF)"/>
            <person name="Walter F."/>
            <person name="Albersmeier A."/>
            <person name="Kalinowski J."/>
            <person name="Ruckert C."/>
        </authorList>
    </citation>
    <scope>NUCLEOTIDE SEQUENCE</scope>
    <source>
        <strain evidence="1">JCM 3276</strain>
    </source>
</reference>
<protein>
    <submittedName>
        <fullName evidence="1">Uncharacterized protein</fullName>
    </submittedName>
</protein>
<organism evidence="1 2">
    <name type="scientific">Actinokineospora fastidiosa</name>
    <dbReference type="NCBI Taxonomy" id="1816"/>
    <lineage>
        <taxon>Bacteria</taxon>
        <taxon>Bacillati</taxon>
        <taxon>Actinomycetota</taxon>
        <taxon>Actinomycetes</taxon>
        <taxon>Pseudonocardiales</taxon>
        <taxon>Pseudonocardiaceae</taxon>
        <taxon>Actinokineospora</taxon>
    </lineage>
</organism>
<evidence type="ECO:0000313" key="2">
    <source>
        <dbReference type="Proteomes" id="UP000660680"/>
    </source>
</evidence>
<reference evidence="1" key="2">
    <citation type="submission" date="2020-09" db="EMBL/GenBank/DDBJ databases">
        <authorList>
            <person name="Sun Q."/>
            <person name="Ohkuma M."/>
        </authorList>
    </citation>
    <scope>NUCLEOTIDE SEQUENCE</scope>
    <source>
        <strain evidence="1">JCM 3276</strain>
    </source>
</reference>
<evidence type="ECO:0000313" key="1">
    <source>
        <dbReference type="EMBL" id="GGS33346.1"/>
    </source>
</evidence>
<name>A0A918LD21_9PSEU</name>
<comment type="caution">
    <text evidence="1">The sequence shown here is derived from an EMBL/GenBank/DDBJ whole genome shotgun (WGS) entry which is preliminary data.</text>
</comment>